<keyword evidence="1" id="KW-1133">Transmembrane helix</keyword>
<gene>
    <name evidence="2" type="ORF">DERYTH_LOCUS16309</name>
</gene>
<sequence>MSQQFFLTSSIELKDKKNSASNSYKRQYTEGENMELLDYYIPAYILAYVISKTLALKFILRIYFKAEATLLLALAFSSILKSYTFQAHFAKDDSELFYL</sequence>
<feature type="transmembrane region" description="Helical" evidence="1">
    <location>
        <begin position="39"/>
        <end position="56"/>
    </location>
</feature>
<dbReference type="AlphaFoldDB" id="A0A9N9INB8"/>
<feature type="non-terminal residue" evidence="2">
    <location>
        <position position="99"/>
    </location>
</feature>
<keyword evidence="1" id="KW-0472">Membrane</keyword>
<name>A0A9N9INB8_9GLOM</name>
<accession>A0A9N9INB8</accession>
<keyword evidence="3" id="KW-1185">Reference proteome</keyword>
<comment type="caution">
    <text evidence="2">The sequence shown here is derived from an EMBL/GenBank/DDBJ whole genome shotgun (WGS) entry which is preliminary data.</text>
</comment>
<evidence type="ECO:0000256" key="1">
    <source>
        <dbReference type="SAM" id="Phobius"/>
    </source>
</evidence>
<dbReference type="EMBL" id="CAJVPY010014077">
    <property type="protein sequence ID" value="CAG8744532.1"/>
    <property type="molecule type" value="Genomic_DNA"/>
</dbReference>
<keyword evidence="1" id="KW-0812">Transmembrane</keyword>
<dbReference type="Proteomes" id="UP000789405">
    <property type="component" value="Unassembled WGS sequence"/>
</dbReference>
<organism evidence="2 3">
    <name type="scientific">Dentiscutata erythropus</name>
    <dbReference type="NCBI Taxonomy" id="1348616"/>
    <lineage>
        <taxon>Eukaryota</taxon>
        <taxon>Fungi</taxon>
        <taxon>Fungi incertae sedis</taxon>
        <taxon>Mucoromycota</taxon>
        <taxon>Glomeromycotina</taxon>
        <taxon>Glomeromycetes</taxon>
        <taxon>Diversisporales</taxon>
        <taxon>Gigasporaceae</taxon>
        <taxon>Dentiscutata</taxon>
    </lineage>
</organism>
<feature type="transmembrane region" description="Helical" evidence="1">
    <location>
        <begin position="68"/>
        <end position="89"/>
    </location>
</feature>
<evidence type="ECO:0000313" key="3">
    <source>
        <dbReference type="Proteomes" id="UP000789405"/>
    </source>
</evidence>
<reference evidence="2" key="1">
    <citation type="submission" date="2021-06" db="EMBL/GenBank/DDBJ databases">
        <authorList>
            <person name="Kallberg Y."/>
            <person name="Tangrot J."/>
            <person name="Rosling A."/>
        </authorList>
    </citation>
    <scope>NUCLEOTIDE SEQUENCE</scope>
    <source>
        <strain evidence="2">MA453B</strain>
    </source>
</reference>
<protein>
    <submittedName>
        <fullName evidence="2">6703_t:CDS:1</fullName>
    </submittedName>
</protein>
<proteinExistence type="predicted"/>
<evidence type="ECO:0000313" key="2">
    <source>
        <dbReference type="EMBL" id="CAG8744532.1"/>
    </source>
</evidence>